<protein>
    <submittedName>
        <fullName evidence="1">Uncharacterized protein</fullName>
    </submittedName>
</protein>
<dbReference type="Proteomes" id="UP001527099">
    <property type="component" value="Unassembled WGS sequence"/>
</dbReference>
<organism evidence="1 2">
    <name type="scientific">Paenibacillus alginolyticus</name>
    <dbReference type="NCBI Taxonomy" id="59839"/>
    <lineage>
        <taxon>Bacteria</taxon>
        <taxon>Bacillati</taxon>
        <taxon>Bacillota</taxon>
        <taxon>Bacilli</taxon>
        <taxon>Bacillales</taxon>
        <taxon>Paenibacillaceae</taxon>
        <taxon>Paenibacillus</taxon>
    </lineage>
</organism>
<proteinExistence type="predicted"/>
<evidence type="ECO:0000313" key="1">
    <source>
        <dbReference type="EMBL" id="MCY9697987.1"/>
    </source>
</evidence>
<dbReference type="RefSeq" id="WP_154669622.1">
    <property type="nucleotide sequence ID" value="NZ_JAMDMW010000035.1"/>
</dbReference>
<keyword evidence="2" id="KW-1185">Reference proteome</keyword>
<name>A0ABT4GP43_9BACL</name>
<gene>
    <name evidence="1" type="ORF">M5X19_34795</name>
</gene>
<dbReference type="EMBL" id="JAMDMX010000181">
    <property type="protein sequence ID" value="MCY9697987.1"/>
    <property type="molecule type" value="Genomic_DNA"/>
</dbReference>
<reference evidence="1 2" key="1">
    <citation type="submission" date="2022-05" db="EMBL/GenBank/DDBJ databases">
        <title>Genome Sequencing of Bee-Associated Microbes.</title>
        <authorList>
            <person name="Dunlap C."/>
        </authorList>
    </citation>
    <scope>NUCLEOTIDE SEQUENCE [LARGE SCALE GENOMIC DNA]</scope>
    <source>
        <strain evidence="1 2">NRRL B-14421</strain>
    </source>
</reference>
<sequence>MDDKNGYSLTMVEQVGYELNSSRDPSPTDRIVRSPATVILRTYKKEVDQKDLVTS</sequence>
<comment type="caution">
    <text evidence="1">The sequence shown here is derived from an EMBL/GenBank/DDBJ whole genome shotgun (WGS) entry which is preliminary data.</text>
</comment>
<evidence type="ECO:0000313" key="2">
    <source>
        <dbReference type="Proteomes" id="UP001527099"/>
    </source>
</evidence>
<accession>A0ABT4GP43</accession>